<evidence type="ECO:0000313" key="4">
    <source>
        <dbReference type="EMBL" id="XBH17796.1"/>
    </source>
</evidence>
<proteinExistence type="predicted"/>
<organism evidence="4">
    <name type="scientific">Telmatobacter sp. DSM 110680</name>
    <dbReference type="NCBI Taxonomy" id="3036704"/>
    <lineage>
        <taxon>Bacteria</taxon>
        <taxon>Pseudomonadati</taxon>
        <taxon>Acidobacteriota</taxon>
        <taxon>Terriglobia</taxon>
        <taxon>Terriglobales</taxon>
        <taxon>Acidobacteriaceae</taxon>
        <taxon>Telmatobacter</taxon>
    </lineage>
</organism>
<keyword evidence="2" id="KW-0812">Transmembrane</keyword>
<dbReference type="SMART" id="SM00244">
    <property type="entry name" value="PHB"/>
    <property type="match status" value="1"/>
</dbReference>
<keyword evidence="2" id="KW-0472">Membrane</keyword>
<dbReference type="SUPFAM" id="SSF117892">
    <property type="entry name" value="Band 7/SPFH domain"/>
    <property type="match status" value="1"/>
</dbReference>
<dbReference type="Pfam" id="PF01145">
    <property type="entry name" value="Band_7"/>
    <property type="match status" value="1"/>
</dbReference>
<dbReference type="InterPro" id="IPR001107">
    <property type="entry name" value="Band_7"/>
</dbReference>
<dbReference type="RefSeq" id="WP_348263021.1">
    <property type="nucleotide sequence ID" value="NZ_CP121196.1"/>
</dbReference>
<feature type="domain" description="Band 7" evidence="3">
    <location>
        <begin position="78"/>
        <end position="253"/>
    </location>
</feature>
<dbReference type="PANTHER" id="PTHR42911">
    <property type="entry name" value="MODULATOR OF FTSH PROTEASE HFLC"/>
    <property type="match status" value="1"/>
</dbReference>
<dbReference type="EMBL" id="CP121196">
    <property type="protein sequence ID" value="XBH17796.1"/>
    <property type="molecule type" value="Genomic_DNA"/>
</dbReference>
<dbReference type="Gene3D" id="3.30.479.30">
    <property type="entry name" value="Band 7 domain"/>
    <property type="match status" value="1"/>
</dbReference>
<comment type="subcellular location">
    <subcellularLocation>
        <location evidence="1">Membrane</location>
        <topology evidence="1">Single-pass membrane protein</topology>
    </subcellularLocation>
</comment>
<dbReference type="InterPro" id="IPR036013">
    <property type="entry name" value="Band_7/SPFH_dom_sf"/>
</dbReference>
<protein>
    <submittedName>
        <fullName evidence="4">SPFH domain-containing protein</fullName>
    </submittedName>
</protein>
<gene>
    <name evidence="4" type="ORF">P8935_00340</name>
</gene>
<keyword evidence="2" id="KW-1133">Transmembrane helix</keyword>
<evidence type="ECO:0000256" key="2">
    <source>
        <dbReference type="SAM" id="Phobius"/>
    </source>
</evidence>
<dbReference type="CDD" id="cd03401">
    <property type="entry name" value="SPFH_prohibitin"/>
    <property type="match status" value="1"/>
</dbReference>
<sequence length="447" mass="48670">MIALKTLLMITGMLLMTIAAGIPLHGLWMQIHYVMKKKSGKDGLLLESGVVEPEPGPIVWRGPVALALVACIPLLMATSMVVVPSGMGGVRISQVGGTEPGTLYPGLHFVTPLVESVQLFDLRDHIFTAGVADAGTPGIKNSMTVQSREGLNIGMAVTVRYRLDPNKLASVQAHLEQPADKQLVPPVVASAWRELAPSYTVREIFSSKREEVRNKAAEIITKKLGADGIVVEEVMLADIQLPEQYAKGLEGLLLKEQEDDQMTVDTEIQQKQVRIAELQAEAMAKQKEKQAEGDAHSRVIEAKGEADAMQYTLPLKQKQIEQSKLEAEARKEATIQNAQADAEAKVIDSKAELQRRNLLADAEASRIKLIASANAERMTSEAALLNKSPLLINKIVAERLSDKIQVMMVPSDGKFFFANDVFKSMANAPVVKQEMDSESEVGPKSGH</sequence>
<evidence type="ECO:0000256" key="1">
    <source>
        <dbReference type="ARBA" id="ARBA00004167"/>
    </source>
</evidence>
<dbReference type="GO" id="GO:0016020">
    <property type="term" value="C:membrane"/>
    <property type="evidence" value="ECO:0007669"/>
    <property type="project" value="UniProtKB-SubCell"/>
</dbReference>
<accession>A0AAU7DKE5</accession>
<dbReference type="InterPro" id="IPR000163">
    <property type="entry name" value="Prohibitin"/>
</dbReference>
<evidence type="ECO:0000259" key="3">
    <source>
        <dbReference type="SMART" id="SM00244"/>
    </source>
</evidence>
<reference evidence="4" key="1">
    <citation type="submission" date="2023-03" db="EMBL/GenBank/DDBJ databases">
        <title>Edaphobacter sp.</title>
        <authorList>
            <person name="Huber K.J."/>
            <person name="Papendorf J."/>
            <person name="Pilke C."/>
            <person name="Bunk B."/>
            <person name="Sproeer C."/>
            <person name="Pester M."/>
        </authorList>
    </citation>
    <scope>NUCLEOTIDE SEQUENCE</scope>
    <source>
        <strain evidence="4">DSM 110680</strain>
    </source>
</reference>
<name>A0AAU7DKE5_9BACT</name>
<dbReference type="AlphaFoldDB" id="A0AAU7DKE5"/>
<dbReference type="PANTHER" id="PTHR42911:SF1">
    <property type="entry name" value="MODULATOR OF FTSH PROTEASE HFLC"/>
    <property type="match status" value="1"/>
</dbReference>
<feature type="transmembrane region" description="Helical" evidence="2">
    <location>
        <begin position="7"/>
        <end position="28"/>
    </location>
</feature>